<feature type="transmembrane region" description="Helical" evidence="10">
    <location>
        <begin position="20"/>
        <end position="40"/>
    </location>
</feature>
<keyword evidence="9" id="KW-0604">Photosystem II</keyword>
<evidence type="ECO:0000313" key="12">
    <source>
        <dbReference type="EMBL" id="KAA8528956.1"/>
    </source>
</evidence>
<evidence type="ECO:0000256" key="5">
    <source>
        <dbReference type="ARBA" id="ARBA00022692"/>
    </source>
</evidence>
<evidence type="ECO:0000256" key="6">
    <source>
        <dbReference type="ARBA" id="ARBA00022989"/>
    </source>
</evidence>
<gene>
    <name evidence="12" type="ORF">F0562_033556</name>
</gene>
<feature type="transmembrane region" description="Helical" evidence="10">
    <location>
        <begin position="96"/>
        <end position="118"/>
    </location>
</feature>
<dbReference type="GO" id="GO:0016168">
    <property type="term" value="F:chlorophyll binding"/>
    <property type="evidence" value="ECO:0007669"/>
    <property type="project" value="UniProtKB-KW"/>
</dbReference>
<dbReference type="OrthoDB" id="375at2759"/>
<keyword evidence="6 10" id="KW-1133">Transmembrane helix</keyword>
<keyword evidence="13" id="KW-1185">Reference proteome</keyword>
<dbReference type="GO" id="GO:0005634">
    <property type="term" value="C:nucleus"/>
    <property type="evidence" value="ECO:0007669"/>
    <property type="project" value="InterPro"/>
</dbReference>
<dbReference type="SUPFAM" id="SSF161077">
    <property type="entry name" value="Photosystem II antenna protein-like"/>
    <property type="match status" value="1"/>
</dbReference>
<sequence>MGLPWYRVHTVVLNDPGRLLSVHIMHTALVAGWAGSMALYELAVFDPSDPVLDPMWRQGMFVIPFMTRLGITNSWGGWSITGGTVTNPGIWSYEGVAGAHIVFSGLCFLAAIWHWVYWDLEIFCDERTGKPSLDLPKIFGIHLFLSGVACFGFGAFHVTGFLARILQRYHSHSNEAGKVYTDVHEAEKCASFRTSAELVQFVERHIEEPNFGHLSVTDLMQLEKQLDAALIQIRSRKVNINYSVVTEHFRLFSI</sequence>
<accession>A0A5J5AGT4</accession>
<evidence type="ECO:0000256" key="2">
    <source>
        <dbReference type="ARBA" id="ARBA00022494"/>
    </source>
</evidence>
<reference evidence="12 13" key="1">
    <citation type="submission" date="2019-09" db="EMBL/GenBank/DDBJ databases">
        <title>A chromosome-level genome assembly of the Chinese tupelo Nyssa sinensis.</title>
        <authorList>
            <person name="Yang X."/>
            <person name="Kang M."/>
            <person name="Yang Y."/>
            <person name="Xiong H."/>
            <person name="Wang M."/>
            <person name="Zhang Z."/>
            <person name="Wang Z."/>
            <person name="Wu H."/>
            <person name="Ma T."/>
            <person name="Liu J."/>
            <person name="Xi Z."/>
        </authorList>
    </citation>
    <scope>NUCLEOTIDE SEQUENCE [LARGE SCALE GENOMIC DNA]</scope>
    <source>
        <strain evidence="12">J267</strain>
        <tissue evidence="12">Leaf</tissue>
    </source>
</reference>
<evidence type="ECO:0000259" key="11">
    <source>
        <dbReference type="Pfam" id="PF01486"/>
    </source>
</evidence>
<evidence type="ECO:0000256" key="1">
    <source>
        <dbReference type="ARBA" id="ARBA00004141"/>
    </source>
</evidence>
<comment type="subcellular location">
    <subcellularLocation>
        <location evidence="1">Membrane</location>
        <topology evidence="1">Multi-pass membrane protein</topology>
    </subcellularLocation>
</comment>
<organism evidence="12 13">
    <name type="scientific">Nyssa sinensis</name>
    <dbReference type="NCBI Taxonomy" id="561372"/>
    <lineage>
        <taxon>Eukaryota</taxon>
        <taxon>Viridiplantae</taxon>
        <taxon>Streptophyta</taxon>
        <taxon>Embryophyta</taxon>
        <taxon>Tracheophyta</taxon>
        <taxon>Spermatophyta</taxon>
        <taxon>Magnoliopsida</taxon>
        <taxon>eudicotyledons</taxon>
        <taxon>Gunneridae</taxon>
        <taxon>Pentapetalae</taxon>
        <taxon>asterids</taxon>
        <taxon>Cornales</taxon>
        <taxon>Nyssaceae</taxon>
        <taxon>Nyssa</taxon>
    </lineage>
</organism>
<keyword evidence="2" id="KW-0148">Chlorophyll</keyword>
<evidence type="ECO:0000256" key="10">
    <source>
        <dbReference type="SAM" id="Phobius"/>
    </source>
</evidence>
<evidence type="ECO:0000256" key="8">
    <source>
        <dbReference type="ARBA" id="ARBA00023136"/>
    </source>
</evidence>
<keyword evidence="7" id="KW-0157">Chromophore</keyword>
<dbReference type="InterPro" id="IPR036001">
    <property type="entry name" value="PS_II_antenna-like_sf"/>
</dbReference>
<dbReference type="InterPro" id="IPR000932">
    <property type="entry name" value="PS_antenna-like"/>
</dbReference>
<dbReference type="Proteomes" id="UP000325577">
    <property type="component" value="Linkage Group LG20"/>
</dbReference>
<keyword evidence="3" id="KW-0602">Photosynthesis</keyword>
<dbReference type="GO" id="GO:0009523">
    <property type="term" value="C:photosystem II"/>
    <property type="evidence" value="ECO:0007669"/>
    <property type="project" value="UniProtKB-KW"/>
</dbReference>
<dbReference type="EMBL" id="CM018044">
    <property type="protein sequence ID" value="KAA8528956.1"/>
    <property type="molecule type" value="Genomic_DNA"/>
</dbReference>
<evidence type="ECO:0000256" key="3">
    <source>
        <dbReference type="ARBA" id="ARBA00022531"/>
    </source>
</evidence>
<feature type="domain" description="K-box" evidence="11">
    <location>
        <begin position="189"/>
        <end position="240"/>
    </location>
</feature>
<feature type="transmembrane region" description="Helical" evidence="10">
    <location>
        <begin position="138"/>
        <end position="163"/>
    </location>
</feature>
<protein>
    <recommendedName>
        <fullName evidence="11">K-box domain-containing protein</fullName>
    </recommendedName>
</protein>
<dbReference type="GO" id="GO:0009767">
    <property type="term" value="P:photosynthetic electron transport chain"/>
    <property type="evidence" value="ECO:0007669"/>
    <property type="project" value="InterPro"/>
</dbReference>
<dbReference type="AlphaFoldDB" id="A0A5J5AGT4"/>
<keyword evidence="8 10" id="KW-0472">Membrane</keyword>
<dbReference type="InterPro" id="IPR002487">
    <property type="entry name" value="TF_Kbox"/>
</dbReference>
<evidence type="ECO:0000256" key="9">
    <source>
        <dbReference type="ARBA" id="ARBA00023276"/>
    </source>
</evidence>
<keyword evidence="5 10" id="KW-0812">Transmembrane</keyword>
<name>A0A5J5AGT4_9ASTE</name>
<evidence type="ECO:0000313" key="13">
    <source>
        <dbReference type="Proteomes" id="UP000325577"/>
    </source>
</evidence>
<keyword evidence="4" id="KW-0934">Plastid</keyword>
<dbReference type="GO" id="GO:0003700">
    <property type="term" value="F:DNA-binding transcription factor activity"/>
    <property type="evidence" value="ECO:0007669"/>
    <property type="project" value="InterPro"/>
</dbReference>
<proteinExistence type="predicted"/>
<dbReference type="Pfam" id="PF01486">
    <property type="entry name" value="K-box"/>
    <property type="match status" value="1"/>
</dbReference>
<dbReference type="Pfam" id="PF00421">
    <property type="entry name" value="PSII"/>
    <property type="match status" value="1"/>
</dbReference>
<evidence type="ECO:0000256" key="4">
    <source>
        <dbReference type="ARBA" id="ARBA00022640"/>
    </source>
</evidence>
<evidence type="ECO:0000256" key="7">
    <source>
        <dbReference type="ARBA" id="ARBA00022991"/>
    </source>
</evidence>